<dbReference type="SUPFAM" id="SSF55073">
    <property type="entry name" value="Nucleotide cyclase"/>
    <property type="match status" value="1"/>
</dbReference>
<dbReference type="InterPro" id="IPR043128">
    <property type="entry name" value="Rev_trsase/Diguanyl_cyclase"/>
</dbReference>
<evidence type="ECO:0000259" key="5">
    <source>
        <dbReference type="PROSITE" id="PS50887"/>
    </source>
</evidence>
<reference evidence="6 7" key="1">
    <citation type="submission" date="2019-12" db="EMBL/GenBank/DDBJ databases">
        <title>The genome of Stappia indica PHM037.</title>
        <authorList>
            <person name="Kacar D."/>
            <person name="Galan B."/>
            <person name="Canedo L."/>
            <person name="Rodriguez P."/>
            <person name="de la Calle F."/>
            <person name="Garcia J.L."/>
        </authorList>
    </citation>
    <scope>NUCLEOTIDE SEQUENCE [LARGE SCALE GENOMIC DNA]</scope>
    <source>
        <strain evidence="6 7">PHM037</strain>
    </source>
</reference>
<feature type="modified residue" description="4-aspartylphosphate" evidence="3">
    <location>
        <position position="192"/>
    </location>
</feature>
<dbReference type="SMART" id="SM00267">
    <property type="entry name" value="GGDEF"/>
    <property type="match status" value="1"/>
</dbReference>
<comment type="catalytic activity">
    <reaction evidence="2">
        <text>2 GTP = 3',3'-c-di-GMP + 2 diphosphate</text>
        <dbReference type="Rhea" id="RHEA:24898"/>
        <dbReference type="ChEBI" id="CHEBI:33019"/>
        <dbReference type="ChEBI" id="CHEBI:37565"/>
        <dbReference type="ChEBI" id="CHEBI:58805"/>
        <dbReference type="EC" id="2.7.7.65"/>
    </reaction>
</comment>
<dbReference type="GO" id="GO:1902201">
    <property type="term" value="P:negative regulation of bacterial-type flagellum-dependent cell motility"/>
    <property type="evidence" value="ECO:0007669"/>
    <property type="project" value="TreeGrafter"/>
</dbReference>
<evidence type="ECO:0000313" key="7">
    <source>
        <dbReference type="Proteomes" id="UP000435648"/>
    </source>
</evidence>
<dbReference type="InterPro" id="IPR011006">
    <property type="entry name" value="CheY-like_superfamily"/>
</dbReference>
<dbReference type="KEGG" id="siw:GH266_17715"/>
<protein>
    <recommendedName>
        <fullName evidence="1">diguanylate cyclase</fullName>
        <ecNumber evidence="1">2.7.7.65</ecNumber>
    </recommendedName>
</protein>
<evidence type="ECO:0000256" key="2">
    <source>
        <dbReference type="ARBA" id="ARBA00034247"/>
    </source>
</evidence>
<dbReference type="InterPro" id="IPR001789">
    <property type="entry name" value="Sig_transdc_resp-reg_receiver"/>
</dbReference>
<evidence type="ECO:0000256" key="3">
    <source>
        <dbReference type="PROSITE-ProRule" id="PRU00169"/>
    </source>
</evidence>
<sequence length="433" mass="47981">MEDNGRGPWERVGSGEMGQVLLVEDASFFERVIRRQLSELHGLEVVSATTRAEAEALLARPDFKPVVALVDLTLPDAPDGEIVDVTLNAHLPTIVFSGRFDEKLRHTLLNKGVVDYILKDSPASLTYLTTLVQRVHANRHIDALVIDDSRVDTEVIARRLALYQLRVHTAQDHQTAIDMLDTFENLRLVVLDYVMPRVDGFEVLRAVRGRFTMNELAVIGLSGKAGPEVIARFLKSGANDFLPKSCTPEEFMLRISQNLDMLDRIQTLSGMAHGDALSGLSNRRHLFAEGNAMFERARRAGEDVTVAAIDIDTFKSVNDRFGHEQGDELIRLFGMLLREHCPQRAFPARLGGDEFCVLLPGLRPVEGIAFIDKVRKGLAELTGREGPLRSLGNVTISVGLSNGTEPNLQSAMRIADMRLYEAKHGGRNRTVAS</sequence>
<dbReference type="GO" id="GO:0043709">
    <property type="term" value="P:cell adhesion involved in single-species biofilm formation"/>
    <property type="evidence" value="ECO:0007669"/>
    <property type="project" value="TreeGrafter"/>
</dbReference>
<dbReference type="InterPro" id="IPR029787">
    <property type="entry name" value="Nucleotide_cyclase"/>
</dbReference>
<evidence type="ECO:0000259" key="4">
    <source>
        <dbReference type="PROSITE" id="PS50110"/>
    </source>
</evidence>
<dbReference type="CDD" id="cd01949">
    <property type="entry name" value="GGDEF"/>
    <property type="match status" value="1"/>
</dbReference>
<dbReference type="Pfam" id="PF00072">
    <property type="entry name" value="Response_reg"/>
    <property type="match status" value="1"/>
</dbReference>
<dbReference type="GO" id="GO:0000160">
    <property type="term" value="P:phosphorelay signal transduction system"/>
    <property type="evidence" value="ECO:0007669"/>
    <property type="project" value="InterPro"/>
</dbReference>
<feature type="domain" description="Response regulatory" evidence="4">
    <location>
        <begin position="142"/>
        <end position="259"/>
    </location>
</feature>
<dbReference type="PANTHER" id="PTHR45138">
    <property type="entry name" value="REGULATORY COMPONENTS OF SENSORY TRANSDUCTION SYSTEM"/>
    <property type="match status" value="1"/>
</dbReference>
<organism evidence="6 7">
    <name type="scientific">Stappia indica</name>
    <dbReference type="NCBI Taxonomy" id="538381"/>
    <lineage>
        <taxon>Bacteria</taxon>
        <taxon>Pseudomonadati</taxon>
        <taxon>Pseudomonadota</taxon>
        <taxon>Alphaproteobacteria</taxon>
        <taxon>Hyphomicrobiales</taxon>
        <taxon>Stappiaceae</taxon>
        <taxon>Stappia</taxon>
    </lineage>
</organism>
<gene>
    <name evidence="6" type="ORF">GH266_17715</name>
</gene>
<dbReference type="PROSITE" id="PS50110">
    <property type="entry name" value="RESPONSE_REGULATORY"/>
    <property type="match status" value="2"/>
</dbReference>
<dbReference type="Gene3D" id="3.30.70.270">
    <property type="match status" value="1"/>
</dbReference>
<feature type="modified residue" description="4-aspartylphosphate" evidence="3">
    <location>
        <position position="71"/>
    </location>
</feature>
<keyword evidence="3" id="KW-0597">Phosphoprotein</keyword>
<evidence type="ECO:0000313" key="6">
    <source>
        <dbReference type="EMBL" id="QGZ36164.1"/>
    </source>
</evidence>
<feature type="domain" description="GGDEF" evidence="5">
    <location>
        <begin position="302"/>
        <end position="433"/>
    </location>
</feature>
<dbReference type="AlphaFoldDB" id="A0A857CAV4"/>
<dbReference type="EC" id="2.7.7.65" evidence="1"/>
<dbReference type="SMART" id="SM00448">
    <property type="entry name" value="REC"/>
    <property type="match status" value="2"/>
</dbReference>
<evidence type="ECO:0000256" key="1">
    <source>
        <dbReference type="ARBA" id="ARBA00012528"/>
    </source>
</evidence>
<name>A0A857CAV4_9HYPH</name>
<dbReference type="GO" id="GO:0052621">
    <property type="term" value="F:diguanylate cyclase activity"/>
    <property type="evidence" value="ECO:0007669"/>
    <property type="project" value="UniProtKB-EC"/>
</dbReference>
<dbReference type="NCBIfam" id="TIGR00254">
    <property type="entry name" value="GGDEF"/>
    <property type="match status" value="1"/>
</dbReference>
<dbReference type="PROSITE" id="PS50887">
    <property type="entry name" value="GGDEF"/>
    <property type="match status" value="1"/>
</dbReference>
<feature type="domain" description="Response regulatory" evidence="4">
    <location>
        <begin position="19"/>
        <end position="134"/>
    </location>
</feature>
<dbReference type="PANTHER" id="PTHR45138:SF9">
    <property type="entry name" value="DIGUANYLATE CYCLASE DGCM-RELATED"/>
    <property type="match status" value="1"/>
</dbReference>
<dbReference type="EMBL" id="CP046908">
    <property type="protein sequence ID" value="QGZ36164.1"/>
    <property type="molecule type" value="Genomic_DNA"/>
</dbReference>
<dbReference type="Pfam" id="PF00990">
    <property type="entry name" value="GGDEF"/>
    <property type="match status" value="1"/>
</dbReference>
<dbReference type="InterPro" id="IPR000160">
    <property type="entry name" value="GGDEF_dom"/>
</dbReference>
<accession>A0A857CAV4</accession>
<dbReference type="Gene3D" id="3.40.50.2300">
    <property type="match status" value="2"/>
</dbReference>
<dbReference type="SUPFAM" id="SSF52172">
    <property type="entry name" value="CheY-like"/>
    <property type="match status" value="2"/>
</dbReference>
<dbReference type="GO" id="GO:0005886">
    <property type="term" value="C:plasma membrane"/>
    <property type="evidence" value="ECO:0007669"/>
    <property type="project" value="TreeGrafter"/>
</dbReference>
<dbReference type="InterPro" id="IPR050469">
    <property type="entry name" value="Diguanylate_Cyclase"/>
</dbReference>
<dbReference type="Proteomes" id="UP000435648">
    <property type="component" value="Chromosome"/>
</dbReference>
<proteinExistence type="predicted"/>